<dbReference type="GO" id="GO:0015074">
    <property type="term" value="P:DNA integration"/>
    <property type="evidence" value="ECO:0007669"/>
    <property type="project" value="UniProtKB-KW"/>
</dbReference>
<evidence type="ECO:0000256" key="2">
    <source>
        <dbReference type="ARBA" id="ARBA00022908"/>
    </source>
</evidence>
<dbReference type="InterPro" id="IPR002104">
    <property type="entry name" value="Integrase_catalytic"/>
</dbReference>
<dbReference type="PANTHER" id="PTHR30349">
    <property type="entry name" value="PHAGE INTEGRASE-RELATED"/>
    <property type="match status" value="1"/>
</dbReference>
<dbReference type="PROSITE" id="PS51898">
    <property type="entry name" value="TYR_RECOMBINASE"/>
    <property type="match status" value="1"/>
</dbReference>
<dbReference type="InterPro" id="IPR013762">
    <property type="entry name" value="Integrase-like_cat_sf"/>
</dbReference>
<dbReference type="InterPro" id="IPR004107">
    <property type="entry name" value="Integrase_SAM-like_N"/>
</dbReference>
<dbReference type="InterPro" id="IPR044068">
    <property type="entry name" value="CB"/>
</dbReference>
<dbReference type="PROSITE" id="PS51900">
    <property type="entry name" value="CB"/>
    <property type="match status" value="1"/>
</dbReference>
<gene>
    <name evidence="8" type="ORF">CO057_03950</name>
</gene>
<keyword evidence="2" id="KW-0229">DNA integration</keyword>
<dbReference type="GO" id="GO:0006310">
    <property type="term" value="P:DNA recombination"/>
    <property type="evidence" value="ECO:0007669"/>
    <property type="project" value="UniProtKB-KW"/>
</dbReference>
<dbReference type="GO" id="GO:0003677">
    <property type="term" value="F:DNA binding"/>
    <property type="evidence" value="ECO:0007669"/>
    <property type="project" value="UniProtKB-UniRule"/>
</dbReference>
<dbReference type="Proteomes" id="UP000230251">
    <property type="component" value="Unassembled WGS sequence"/>
</dbReference>
<organism evidence="8 9">
    <name type="scientific">Candidatus Uhrbacteria bacterium CG_4_9_14_0_2_um_filter_41_50</name>
    <dbReference type="NCBI Taxonomy" id="1975031"/>
    <lineage>
        <taxon>Bacteria</taxon>
        <taxon>Candidatus Uhriibacteriota</taxon>
    </lineage>
</organism>
<evidence type="ECO:0000313" key="8">
    <source>
        <dbReference type="EMBL" id="PJC24248.1"/>
    </source>
</evidence>
<comment type="caution">
    <text evidence="8">The sequence shown here is derived from an EMBL/GenBank/DDBJ whole genome shotgun (WGS) entry which is preliminary data.</text>
</comment>
<dbReference type="InterPro" id="IPR011010">
    <property type="entry name" value="DNA_brk_join_enz"/>
</dbReference>
<evidence type="ECO:0000259" key="7">
    <source>
        <dbReference type="PROSITE" id="PS51900"/>
    </source>
</evidence>
<evidence type="ECO:0000259" key="6">
    <source>
        <dbReference type="PROSITE" id="PS51898"/>
    </source>
</evidence>
<evidence type="ECO:0000256" key="1">
    <source>
        <dbReference type="ARBA" id="ARBA00008857"/>
    </source>
</evidence>
<feature type="domain" description="Tyr recombinase" evidence="6">
    <location>
        <begin position="100"/>
        <end position="272"/>
    </location>
</feature>
<dbReference type="InterPro" id="IPR010998">
    <property type="entry name" value="Integrase_recombinase_N"/>
</dbReference>
<feature type="domain" description="Core-binding (CB)" evidence="7">
    <location>
        <begin position="1"/>
        <end position="84"/>
    </location>
</feature>
<proteinExistence type="inferred from homology"/>
<comment type="similarity">
    <text evidence="1">Belongs to the 'phage' integrase family.</text>
</comment>
<dbReference type="Pfam" id="PF13495">
    <property type="entry name" value="Phage_int_SAM_4"/>
    <property type="match status" value="1"/>
</dbReference>
<dbReference type="Gene3D" id="1.10.443.10">
    <property type="entry name" value="Intergrase catalytic core"/>
    <property type="match status" value="1"/>
</dbReference>
<accession>A0A2M8ENF2</accession>
<dbReference type="EMBL" id="PFSI01000055">
    <property type="protein sequence ID" value="PJC24248.1"/>
    <property type="molecule type" value="Genomic_DNA"/>
</dbReference>
<sequence>MKEYNVACALKATEKLIKLKNFSYSTRKSYLSCLEKYLRTCSDIRYPDQDHIKNFIIGLQDAGFSASTTNIYLQVIKFYFSNVLRISIKLQIPLAKRPKKLPVVLSRLEIKKLLENISNIKHRLLVSLSYGAGLRVSEAVSLRVRDIDFQEKVISIRGAKGQKDRISLLSDRISDDLAIHLSGKSGLDYVFASERGGKLTKRTAQKIFENALKNAEIIKPASFHSLRHSFATHLLENGVDVRYVQVLLGHINIRTTQIYTQVTNPVLKSILSPL</sequence>
<evidence type="ECO:0000313" key="9">
    <source>
        <dbReference type="Proteomes" id="UP000230251"/>
    </source>
</evidence>
<keyword evidence="3 5" id="KW-0238">DNA-binding</keyword>
<dbReference type="Gene3D" id="1.10.150.130">
    <property type="match status" value="1"/>
</dbReference>
<evidence type="ECO:0000256" key="4">
    <source>
        <dbReference type="ARBA" id="ARBA00023172"/>
    </source>
</evidence>
<dbReference type="AlphaFoldDB" id="A0A2M8ENF2"/>
<dbReference type="SUPFAM" id="SSF56349">
    <property type="entry name" value="DNA breaking-rejoining enzymes"/>
    <property type="match status" value="1"/>
</dbReference>
<dbReference type="Pfam" id="PF00589">
    <property type="entry name" value="Phage_integrase"/>
    <property type="match status" value="1"/>
</dbReference>
<name>A0A2M8ENF2_9BACT</name>
<evidence type="ECO:0000256" key="5">
    <source>
        <dbReference type="PROSITE-ProRule" id="PRU01248"/>
    </source>
</evidence>
<dbReference type="PANTHER" id="PTHR30349:SF41">
    <property type="entry name" value="INTEGRASE_RECOMBINASE PROTEIN MJ0367-RELATED"/>
    <property type="match status" value="1"/>
</dbReference>
<reference evidence="9" key="1">
    <citation type="submission" date="2017-09" db="EMBL/GenBank/DDBJ databases">
        <title>Depth-based differentiation of microbial function through sediment-hosted aquifers and enrichment of novel symbionts in the deep terrestrial subsurface.</title>
        <authorList>
            <person name="Probst A.J."/>
            <person name="Ladd B."/>
            <person name="Jarett J.K."/>
            <person name="Geller-Mcgrath D.E."/>
            <person name="Sieber C.M.K."/>
            <person name="Emerson J.B."/>
            <person name="Anantharaman K."/>
            <person name="Thomas B.C."/>
            <person name="Malmstrom R."/>
            <person name="Stieglmeier M."/>
            <person name="Klingl A."/>
            <person name="Woyke T."/>
            <person name="Ryan C.M."/>
            <person name="Banfield J.F."/>
        </authorList>
    </citation>
    <scope>NUCLEOTIDE SEQUENCE [LARGE SCALE GENOMIC DNA]</scope>
</reference>
<dbReference type="InterPro" id="IPR050090">
    <property type="entry name" value="Tyrosine_recombinase_XerCD"/>
</dbReference>
<protein>
    <submittedName>
        <fullName evidence="8">Integrase</fullName>
    </submittedName>
</protein>
<evidence type="ECO:0000256" key="3">
    <source>
        <dbReference type="ARBA" id="ARBA00023125"/>
    </source>
</evidence>
<keyword evidence="4" id="KW-0233">DNA recombination</keyword>